<keyword evidence="1" id="KW-0862">Zinc</keyword>
<evidence type="ECO:0000313" key="4">
    <source>
        <dbReference type="Proteomes" id="UP000197666"/>
    </source>
</evidence>
<accession>A0A505HYN4</accession>
<dbReference type="EMBL" id="NKJJ02000010">
    <property type="protein sequence ID" value="TPR06106.1"/>
    <property type="molecule type" value="Genomic_DNA"/>
</dbReference>
<dbReference type="AlphaFoldDB" id="A0A505HYN4"/>
<dbReference type="InterPro" id="IPR036236">
    <property type="entry name" value="Znf_C2H2_sf"/>
</dbReference>
<reference evidence="4" key="1">
    <citation type="submission" date="2018-10" db="EMBL/GenBank/DDBJ databases">
        <title>FDA dAtabase for Regulatory Grade micrObial Sequences (FDA-ARGOS): Supporting development and validation of Infectious Disease Dx tests.</title>
        <authorList>
            <person name="Kerrigan L."/>
            <person name="Tallon L."/>
            <person name="Sadzewicz L."/>
            <person name="Sengamalay N."/>
            <person name="Ott S."/>
            <person name="Godinez A."/>
            <person name="Nagaraj S."/>
            <person name="Vavikolanu K."/>
            <person name="Nadendla S."/>
            <person name="George J."/>
            <person name="Sichtig H."/>
        </authorList>
    </citation>
    <scope>NUCLEOTIDE SEQUENCE [LARGE SCALE GENOMIC DNA]</scope>
    <source>
        <strain evidence="4">FDAARGOS_311</strain>
    </source>
</reference>
<dbReference type="GO" id="GO:0016787">
    <property type="term" value="F:hydrolase activity"/>
    <property type="evidence" value="ECO:0007669"/>
    <property type="project" value="UniProtKB-KW"/>
</dbReference>
<keyword evidence="1" id="KW-0479">Metal-binding</keyword>
<keyword evidence="3" id="KW-0378">Hydrolase</keyword>
<evidence type="ECO:0000259" key="2">
    <source>
        <dbReference type="PROSITE" id="PS50157"/>
    </source>
</evidence>
<evidence type="ECO:0000256" key="1">
    <source>
        <dbReference type="PROSITE-ProRule" id="PRU00042"/>
    </source>
</evidence>
<dbReference type="VEuPathDB" id="FungiDB:An12g05270"/>
<organism evidence="3 4">
    <name type="scientific">Aspergillus niger</name>
    <dbReference type="NCBI Taxonomy" id="5061"/>
    <lineage>
        <taxon>Eukaryota</taxon>
        <taxon>Fungi</taxon>
        <taxon>Dikarya</taxon>
        <taxon>Ascomycota</taxon>
        <taxon>Pezizomycotina</taxon>
        <taxon>Eurotiomycetes</taxon>
        <taxon>Eurotiomycetidae</taxon>
        <taxon>Eurotiales</taxon>
        <taxon>Aspergillaceae</taxon>
        <taxon>Aspergillus</taxon>
        <taxon>Aspergillus subgen. Circumdati</taxon>
    </lineage>
</organism>
<keyword evidence="1" id="KW-0863">Zinc-finger</keyword>
<dbReference type="VEuPathDB" id="FungiDB:ASPNIDRAFT2_1163362"/>
<feature type="domain" description="C2H2-type" evidence="2">
    <location>
        <begin position="6"/>
        <end position="35"/>
    </location>
</feature>
<dbReference type="PROSITE" id="PS00028">
    <property type="entry name" value="ZINC_FINGER_C2H2_1"/>
    <property type="match status" value="1"/>
</dbReference>
<evidence type="ECO:0000313" key="3">
    <source>
        <dbReference type="EMBL" id="TPR06106.1"/>
    </source>
</evidence>
<sequence length="125" mass="14425">MPPKTYWCQAPGCKASYQRKEHLRRHEAQHTQHQLRQLIRYGAICRMYMESTICPTANMRVPTVENKSLDAKEDRHVTSACVAESTVPWSGGRNRIRLIAQTLQGCFNPLPPNRRQKIPTRKAII</sequence>
<dbReference type="SUPFAM" id="SSF57667">
    <property type="entry name" value="beta-beta-alpha zinc fingers"/>
    <property type="match status" value="1"/>
</dbReference>
<dbReference type="Gene3D" id="3.30.160.60">
    <property type="entry name" value="Classic Zinc Finger"/>
    <property type="match status" value="1"/>
</dbReference>
<dbReference type="GO" id="GO:0008270">
    <property type="term" value="F:zinc ion binding"/>
    <property type="evidence" value="ECO:0007669"/>
    <property type="project" value="UniProtKB-KW"/>
</dbReference>
<protein>
    <submittedName>
        <fullName evidence="3">Alpha/beta hydrolase fold family protein</fullName>
    </submittedName>
</protein>
<dbReference type="Proteomes" id="UP000197666">
    <property type="component" value="Unassembled WGS sequence"/>
</dbReference>
<comment type="caution">
    <text evidence="3">The sequence shown here is derived from an EMBL/GenBank/DDBJ whole genome shotgun (WGS) entry which is preliminary data.</text>
</comment>
<dbReference type="PROSITE" id="PS50157">
    <property type="entry name" value="ZINC_FINGER_C2H2_2"/>
    <property type="match status" value="1"/>
</dbReference>
<gene>
    <name evidence="3" type="ORF">CAN33_0019755</name>
</gene>
<name>A0A505HYN4_ASPNG</name>
<dbReference type="InterPro" id="IPR013087">
    <property type="entry name" value="Znf_C2H2_type"/>
</dbReference>
<dbReference type="VEuPathDB" id="FungiDB:M747DRAFT_325101"/>
<proteinExistence type="predicted"/>